<proteinExistence type="predicted"/>
<organism evidence="1 2">
    <name type="scientific">Nocardioides endophyticus</name>
    <dbReference type="NCBI Taxonomy" id="1353775"/>
    <lineage>
        <taxon>Bacteria</taxon>
        <taxon>Bacillati</taxon>
        <taxon>Actinomycetota</taxon>
        <taxon>Actinomycetes</taxon>
        <taxon>Propionibacteriales</taxon>
        <taxon>Nocardioidaceae</taxon>
        <taxon>Nocardioides</taxon>
    </lineage>
</organism>
<keyword evidence="2" id="KW-1185">Reference proteome</keyword>
<dbReference type="RefSeq" id="WP_345525102.1">
    <property type="nucleotide sequence ID" value="NZ_BAABKN010000005.1"/>
</dbReference>
<gene>
    <name evidence="1" type="ORF">GCM10023350_06180</name>
</gene>
<dbReference type="InterPro" id="IPR014729">
    <property type="entry name" value="Rossmann-like_a/b/a_fold"/>
</dbReference>
<dbReference type="Proteomes" id="UP001499882">
    <property type="component" value="Unassembled WGS sequence"/>
</dbReference>
<dbReference type="Gene3D" id="3.40.50.620">
    <property type="entry name" value="HUPs"/>
    <property type="match status" value="1"/>
</dbReference>
<comment type="caution">
    <text evidence="1">The sequence shown here is derived from an EMBL/GenBank/DDBJ whole genome shotgun (WGS) entry which is preliminary data.</text>
</comment>
<sequence length="148" mass="16500">MPEGRATRVLVVTDHVEPTPALLEALRRRGEGGEVQFRLVVLNPARAEVHLLHPERHDKAAEAEVTLYRALPRIKEVTGCRVNGSVSVRHDPMDAIESTLADEPIDEIMLALPEHHLSTWLHQDLAHRLKHWGLPVKTVPAGPRQTPG</sequence>
<reference evidence="2" key="1">
    <citation type="journal article" date="2019" name="Int. J. Syst. Evol. Microbiol.">
        <title>The Global Catalogue of Microorganisms (GCM) 10K type strain sequencing project: providing services to taxonomists for standard genome sequencing and annotation.</title>
        <authorList>
            <consortium name="The Broad Institute Genomics Platform"/>
            <consortium name="The Broad Institute Genome Sequencing Center for Infectious Disease"/>
            <person name="Wu L."/>
            <person name="Ma J."/>
        </authorList>
    </citation>
    <scope>NUCLEOTIDE SEQUENCE [LARGE SCALE GENOMIC DNA]</scope>
    <source>
        <strain evidence="2">JCM 18532</strain>
    </source>
</reference>
<accession>A0ABP8YDY3</accession>
<evidence type="ECO:0008006" key="3">
    <source>
        <dbReference type="Google" id="ProtNLM"/>
    </source>
</evidence>
<evidence type="ECO:0000313" key="1">
    <source>
        <dbReference type="EMBL" id="GAA4726219.1"/>
    </source>
</evidence>
<name>A0ABP8YDY3_9ACTN</name>
<evidence type="ECO:0000313" key="2">
    <source>
        <dbReference type="Proteomes" id="UP001499882"/>
    </source>
</evidence>
<protein>
    <recommendedName>
        <fullName evidence="3">Universal stress protein</fullName>
    </recommendedName>
</protein>
<dbReference type="EMBL" id="BAABKN010000005">
    <property type="protein sequence ID" value="GAA4726219.1"/>
    <property type="molecule type" value="Genomic_DNA"/>
</dbReference>
<dbReference type="SUPFAM" id="SSF52402">
    <property type="entry name" value="Adenine nucleotide alpha hydrolases-like"/>
    <property type="match status" value="1"/>
</dbReference>